<feature type="compositionally biased region" description="Low complexity" evidence="4">
    <location>
        <begin position="301"/>
        <end position="319"/>
    </location>
</feature>
<dbReference type="InterPro" id="IPR027417">
    <property type="entry name" value="P-loop_NTPase"/>
</dbReference>
<feature type="compositionally biased region" description="Pro residues" evidence="4">
    <location>
        <begin position="327"/>
        <end position="341"/>
    </location>
</feature>
<evidence type="ECO:0000256" key="2">
    <source>
        <dbReference type="ARBA" id="ARBA00022840"/>
    </source>
</evidence>
<dbReference type="GeneID" id="19988654"/>
<dbReference type="PANTHER" id="PTHR12435">
    <property type="match status" value="1"/>
</dbReference>
<organism evidence="5 6">
    <name type="scientific">Cladophialophora carrionii CBS 160.54</name>
    <dbReference type="NCBI Taxonomy" id="1279043"/>
    <lineage>
        <taxon>Eukaryota</taxon>
        <taxon>Fungi</taxon>
        <taxon>Dikarya</taxon>
        <taxon>Ascomycota</taxon>
        <taxon>Pezizomycotina</taxon>
        <taxon>Eurotiomycetes</taxon>
        <taxon>Chaetothyriomycetidae</taxon>
        <taxon>Chaetothyriales</taxon>
        <taxon>Herpotrichiellaceae</taxon>
        <taxon>Cladophialophora</taxon>
    </lineage>
</organism>
<feature type="region of interest" description="Disordered" evidence="4">
    <location>
        <begin position="1"/>
        <end position="33"/>
    </location>
</feature>
<feature type="compositionally biased region" description="Basic and acidic residues" evidence="4">
    <location>
        <begin position="270"/>
        <end position="282"/>
    </location>
</feature>
<dbReference type="HOGENOM" id="CLU_027147_2_1_1"/>
<reference evidence="5 6" key="1">
    <citation type="submission" date="2013-03" db="EMBL/GenBank/DDBJ databases">
        <title>The Genome Sequence of Cladophialophora carrionii CBS 160.54.</title>
        <authorList>
            <consortium name="The Broad Institute Genomics Platform"/>
            <person name="Cuomo C."/>
            <person name="de Hoog S."/>
            <person name="Gorbushina A."/>
            <person name="Walker B."/>
            <person name="Young S.K."/>
            <person name="Zeng Q."/>
            <person name="Gargeya S."/>
            <person name="Fitzgerald M."/>
            <person name="Haas B."/>
            <person name="Abouelleil A."/>
            <person name="Allen A.W."/>
            <person name="Alvarado L."/>
            <person name="Arachchi H.M."/>
            <person name="Berlin A.M."/>
            <person name="Chapman S.B."/>
            <person name="Gainer-Dewar J."/>
            <person name="Goldberg J."/>
            <person name="Griggs A."/>
            <person name="Gujja S."/>
            <person name="Hansen M."/>
            <person name="Howarth C."/>
            <person name="Imamovic A."/>
            <person name="Ireland A."/>
            <person name="Larimer J."/>
            <person name="McCowan C."/>
            <person name="Murphy C."/>
            <person name="Pearson M."/>
            <person name="Poon T.W."/>
            <person name="Priest M."/>
            <person name="Roberts A."/>
            <person name="Saif S."/>
            <person name="Shea T."/>
            <person name="Sisk P."/>
            <person name="Sykes S."/>
            <person name="Wortman J."/>
            <person name="Nusbaum C."/>
            <person name="Birren B."/>
        </authorList>
    </citation>
    <scope>NUCLEOTIDE SEQUENCE [LARGE SCALE GENOMIC DNA]</scope>
    <source>
        <strain evidence="5 6">CBS 160.54</strain>
    </source>
</reference>
<feature type="region of interest" description="Disordered" evidence="4">
    <location>
        <begin position="512"/>
        <end position="544"/>
    </location>
</feature>
<evidence type="ECO:0000256" key="1">
    <source>
        <dbReference type="ARBA" id="ARBA00022741"/>
    </source>
</evidence>
<protein>
    <submittedName>
        <fullName evidence="5">Uncharacterized protein</fullName>
    </submittedName>
</protein>
<dbReference type="Proteomes" id="UP000030678">
    <property type="component" value="Unassembled WGS sequence"/>
</dbReference>
<feature type="region of interest" description="Disordered" evidence="4">
    <location>
        <begin position="200"/>
        <end position="342"/>
    </location>
</feature>
<feature type="region of interest" description="Disordered" evidence="4">
    <location>
        <begin position="386"/>
        <end position="448"/>
    </location>
</feature>
<dbReference type="AlphaFoldDB" id="V9DJ29"/>
<keyword evidence="2" id="KW-0067">ATP-binding</keyword>
<evidence type="ECO:0000313" key="5">
    <source>
        <dbReference type="EMBL" id="ETI26716.1"/>
    </source>
</evidence>
<dbReference type="RefSeq" id="XP_008724375.1">
    <property type="nucleotide sequence ID" value="XM_008726153.1"/>
</dbReference>
<dbReference type="EMBL" id="KB822700">
    <property type="protein sequence ID" value="ETI26716.1"/>
    <property type="molecule type" value="Genomic_DNA"/>
</dbReference>
<comment type="similarity">
    <text evidence="3">Belongs to the KTI12 family.</text>
</comment>
<feature type="compositionally biased region" description="Gly residues" evidence="4">
    <location>
        <begin position="416"/>
        <end position="427"/>
    </location>
</feature>
<keyword evidence="1" id="KW-0547">Nucleotide-binding</keyword>
<dbReference type="VEuPathDB" id="FungiDB:G647_10161"/>
<dbReference type="OrthoDB" id="9972657at2759"/>
<gene>
    <name evidence="5" type="ORF">G647_10161</name>
</gene>
<evidence type="ECO:0000256" key="4">
    <source>
        <dbReference type="SAM" id="MobiDB-lite"/>
    </source>
</evidence>
<dbReference type="Gene3D" id="3.40.50.300">
    <property type="entry name" value="P-loop containing nucleotide triphosphate hydrolases"/>
    <property type="match status" value="1"/>
</dbReference>
<sequence>MSSSLRGLVTTVDPAAQAAQAPKTPPTTKFPISKPAWKRGIAMPLIIVTGLPCSGKTHRAQQIAASLTEFISSSADPTVSKRTVQLLPSQHALSDPGAGPHSGRGVGPEIAQEASSLRDQIYTSAAEEKNARAAEFSAVKRALGRDNVVVADALNYIKGYRYQLWCEAKAVGTRCCVVHVAAREDECAAWNAERARAWGIKSETEGERPDGEADGGGEHGRHEQGLKKHGENVLGELIPESHTAMYGDRGVRETGSSRSRSSSLDGMEGDVSRARQPHDETMTLKSLYIGERDDTAPATGIRRPQASISSSSASASPSQGVALPIPLSTPPPPSNASPPYSPSTLASLCMRYEPPSPFSRWDTPLFVVPSTDMAPPMKDIWTAIYPPPTRPTSKKALSQLGPQPPFRASTSATNGNGAGGAGGGNAGAGASANPHATKAEDTKPGVSGVKPHAATVLPRATGADALQTLESATMEVVRQLLAQTRAQSPAILQGEGGEVDLRVPVVPVPVRGQKRADNSTAAAEEEEEEKEAEREEKADAEEVGEANADASAVHMTLRVPPGVNLTQPMLQRLRRKYTQIQRGGIAHGQGYVVGRRAVVESFVRFLADEWDEE</sequence>
<dbReference type="InterPro" id="IPR013641">
    <property type="entry name" value="KTI12/PSTK"/>
</dbReference>
<evidence type="ECO:0000256" key="3">
    <source>
        <dbReference type="ARBA" id="ARBA00025768"/>
    </source>
</evidence>
<dbReference type="SUPFAM" id="SSF52540">
    <property type="entry name" value="P-loop containing nucleoside triphosphate hydrolases"/>
    <property type="match status" value="1"/>
</dbReference>
<dbReference type="GO" id="GO:0005524">
    <property type="term" value="F:ATP binding"/>
    <property type="evidence" value="ECO:0007669"/>
    <property type="project" value="UniProtKB-KW"/>
</dbReference>
<feature type="compositionally biased region" description="Low complexity" evidence="4">
    <location>
        <begin position="9"/>
        <end position="31"/>
    </location>
</feature>
<name>V9DJ29_9EURO</name>
<dbReference type="Pfam" id="PF08433">
    <property type="entry name" value="KTI12"/>
    <property type="match status" value="2"/>
</dbReference>
<accession>V9DJ29</accession>
<evidence type="ECO:0000313" key="6">
    <source>
        <dbReference type="Proteomes" id="UP000030678"/>
    </source>
</evidence>
<feature type="compositionally biased region" description="Basic and acidic residues" evidence="4">
    <location>
        <begin position="202"/>
        <end position="231"/>
    </location>
</feature>
<proteinExistence type="inferred from homology"/>